<dbReference type="PATRIC" id="fig|146537.3.peg.6770"/>
<protein>
    <submittedName>
        <fullName evidence="1">Small-conductance mechanosensitive channel</fullName>
    </submittedName>
</protein>
<evidence type="ECO:0000313" key="1">
    <source>
        <dbReference type="EMBL" id="GAP51579.1"/>
    </source>
</evidence>
<keyword evidence="2" id="KW-1185">Reference proteome</keyword>
<dbReference type="AlphaFoldDB" id="A0A0K8PVS0"/>
<proteinExistence type="predicted"/>
<reference evidence="1" key="1">
    <citation type="journal article" date="2015" name="Genome Announc.">
        <title>Draft Genome Sequence of Thiostrepton-Producing Streptomyces azureus ATCC 14921.</title>
        <authorList>
            <person name="Sakihara K."/>
            <person name="Maeda J."/>
            <person name="Tashiro K."/>
            <person name="Fujino Y."/>
            <person name="Kuhara S."/>
            <person name="Ohshima T."/>
            <person name="Ogata S."/>
            <person name="Doi K."/>
        </authorList>
    </citation>
    <scope>NUCLEOTIDE SEQUENCE [LARGE SCALE GENOMIC DNA]</scope>
    <source>
        <strain evidence="1">ATCC14921</strain>
    </source>
</reference>
<dbReference type="EMBL" id="DF968378">
    <property type="protein sequence ID" value="GAP51579.1"/>
    <property type="molecule type" value="Genomic_DNA"/>
</dbReference>
<gene>
    <name evidence="1" type="ORF">SAZU_6452</name>
</gene>
<sequence length="451" mass="50688">MSDPVIIKPIPGAYAFEAAGEEAGWSQAAQLVGLGLQLNGRTDILNMNDDAETLDIPQVPRITHRMPIYDLESFLRSRKVQLPFQWNIFHGWSQPTNRRMFESNQIVPPDFQTAEFAELVDDVSPRLYEETLNRHSDTDTRAAEALLHLSQFSRYQVVRVVAAAILASQRLRLWWPTIEALADGCLSESDTVQQIAADTLSRIAPRHPALLELLSQLGQGNQPGASSAGTSIIIPGTWARFRSLWWQPGGSLFRYLQQEPGKFEQADATLLPVGHDLYEQADFYRWTDGLSGTDQTAAAHDLAGWAGAREVLDFKKVIAHSHGGNVALNAAALCGMRIDLLVMLHTPPHRRSNETWDQISEVVQRIISMRTKFDLVVLLDLCWSTVKLTRTTWKFPKKRVHNWTFPFWFSHGTLTDPDVWMERGIAKEVAAAYALTRPNAKPTTSPTTLTW</sequence>
<dbReference type="Gene3D" id="3.40.50.1820">
    <property type="entry name" value="alpha/beta hydrolase"/>
    <property type="match status" value="1"/>
</dbReference>
<evidence type="ECO:0000313" key="2">
    <source>
        <dbReference type="Proteomes" id="UP000053859"/>
    </source>
</evidence>
<dbReference type="SUPFAM" id="SSF53474">
    <property type="entry name" value="alpha/beta-Hydrolases"/>
    <property type="match status" value="1"/>
</dbReference>
<dbReference type="RefSeq" id="WP_201785092.1">
    <property type="nucleotide sequence ID" value="NZ_DF968378.1"/>
</dbReference>
<accession>A0A0K8PVS0</accession>
<dbReference type="Proteomes" id="UP000053859">
    <property type="component" value="Unassembled WGS sequence"/>
</dbReference>
<name>A0A0K8PVS0_STRAJ</name>
<organism evidence="1 2">
    <name type="scientific">Streptomyces azureus</name>
    <dbReference type="NCBI Taxonomy" id="146537"/>
    <lineage>
        <taxon>Bacteria</taxon>
        <taxon>Bacillati</taxon>
        <taxon>Actinomycetota</taxon>
        <taxon>Actinomycetes</taxon>
        <taxon>Kitasatosporales</taxon>
        <taxon>Streptomycetaceae</taxon>
        <taxon>Streptomyces</taxon>
    </lineage>
</organism>
<dbReference type="InterPro" id="IPR029058">
    <property type="entry name" value="AB_hydrolase_fold"/>
</dbReference>